<gene>
    <name evidence="1" type="ORF">SAMN05444584_0745</name>
</gene>
<accession>A0A217EEQ8</accession>
<proteinExistence type="predicted"/>
<dbReference type="EMBL" id="FZLN01000001">
    <property type="protein sequence ID" value="SNQ28817.1"/>
    <property type="molecule type" value="Genomic_DNA"/>
</dbReference>
<sequence length="40" mass="4786">MDIIQARKHLKEYEAELKKYQSLSRVGLLMEYEKLNNKAC</sequence>
<evidence type="ECO:0000313" key="2">
    <source>
        <dbReference type="Proteomes" id="UP000243463"/>
    </source>
</evidence>
<organism evidence="1 2">
    <name type="scientific">Acinetobacter apis</name>
    <dbReference type="NCBI Taxonomy" id="1229165"/>
    <lineage>
        <taxon>Bacteria</taxon>
        <taxon>Pseudomonadati</taxon>
        <taxon>Pseudomonadota</taxon>
        <taxon>Gammaproteobacteria</taxon>
        <taxon>Moraxellales</taxon>
        <taxon>Moraxellaceae</taxon>
        <taxon>Acinetobacter</taxon>
    </lineage>
</organism>
<dbReference type="Proteomes" id="UP000243463">
    <property type="component" value="Unassembled WGS sequence"/>
</dbReference>
<protein>
    <submittedName>
        <fullName evidence="1">Uncharacterized protein</fullName>
    </submittedName>
</protein>
<dbReference type="AlphaFoldDB" id="A0A217EEQ8"/>
<keyword evidence="2" id="KW-1185">Reference proteome</keyword>
<dbReference type="RefSeq" id="WP_265734643.1">
    <property type="nucleotide sequence ID" value="NZ_FZLN01000001.1"/>
</dbReference>
<evidence type="ECO:0000313" key="1">
    <source>
        <dbReference type="EMBL" id="SNQ28817.1"/>
    </source>
</evidence>
<reference evidence="2" key="1">
    <citation type="submission" date="2017-06" db="EMBL/GenBank/DDBJ databases">
        <authorList>
            <person name="Varghese N."/>
            <person name="Submissions S."/>
        </authorList>
    </citation>
    <scope>NUCLEOTIDE SEQUENCE [LARGE SCALE GENOMIC DNA]</scope>
    <source>
        <strain evidence="2">ANC 5114</strain>
    </source>
</reference>
<name>A0A217EEQ8_9GAMM</name>